<keyword evidence="7 11" id="KW-0012">Acyltransferase</keyword>
<feature type="binding site" evidence="10">
    <location>
        <position position="411"/>
    </location>
    <ligand>
        <name>L-glutamate</name>
        <dbReference type="ChEBI" id="CHEBI:29985"/>
    </ligand>
</feature>
<evidence type="ECO:0000256" key="4">
    <source>
        <dbReference type="ARBA" id="ARBA00022679"/>
    </source>
</evidence>
<evidence type="ECO:0000256" key="5">
    <source>
        <dbReference type="ARBA" id="ARBA00022801"/>
    </source>
</evidence>
<dbReference type="EC" id="2.3.2.2" evidence="11"/>
<dbReference type="PRINTS" id="PR01210">
    <property type="entry name" value="GGTRANSPTASE"/>
</dbReference>
<evidence type="ECO:0000256" key="8">
    <source>
        <dbReference type="ARBA" id="ARBA00047417"/>
    </source>
</evidence>
<accession>A0A6N3A4S6</accession>
<dbReference type="EMBL" id="CACRUA010000007">
    <property type="protein sequence ID" value="VYT87059.1"/>
    <property type="molecule type" value="Genomic_DNA"/>
</dbReference>
<dbReference type="EC" id="3.4.19.13" evidence="11"/>
<comment type="PTM">
    <text evidence="11">Cleaved by autocatalysis into a large and a small subunit.</text>
</comment>
<dbReference type="GO" id="GO:0103068">
    <property type="term" value="F:leukotriene C4 gamma-glutamyl transferase activity"/>
    <property type="evidence" value="ECO:0007669"/>
    <property type="project" value="UniProtKB-EC"/>
</dbReference>
<evidence type="ECO:0000256" key="7">
    <source>
        <dbReference type="ARBA" id="ARBA00023315"/>
    </source>
</evidence>
<organism evidence="12">
    <name type="scientific">Clostridium symbiosum</name>
    <name type="common">Bacteroides symbiosus</name>
    <dbReference type="NCBI Taxonomy" id="1512"/>
    <lineage>
        <taxon>Bacteria</taxon>
        <taxon>Bacillati</taxon>
        <taxon>Bacillota</taxon>
        <taxon>Clostridia</taxon>
        <taxon>Lachnospirales</taxon>
        <taxon>Lachnospiraceae</taxon>
        <taxon>Otoolea</taxon>
    </lineage>
</organism>
<dbReference type="RefSeq" id="WP_156684392.1">
    <property type="nucleotide sequence ID" value="NZ_CACRUA010000007.1"/>
</dbReference>
<reference evidence="12" key="1">
    <citation type="submission" date="2019-11" db="EMBL/GenBank/DDBJ databases">
        <authorList>
            <person name="Feng L."/>
        </authorList>
    </citation>
    <scope>NUCLEOTIDE SEQUENCE</scope>
    <source>
        <strain evidence="12">CsymbiosumLFYP84</strain>
    </source>
</reference>
<sequence length="575" mass="62372">MPNRPYLGKEVSEIAMYKPHAAGTEGAVSCNNPYAAAAGLEMMKKGGNAIDAAVAVSLVLGVVEPYHSGIGGGCFHIVYHKESNEFFAVDARGVAPLGAWQDMFLDEDGGVDLNLTEFSGRATAVPAFYRAMDNVLKKYGTMTWKEVSEPAIRLCREGFACGFAYARISDTPESEHNKAEYEGFAELYLNEGKPREYGEIITNPDLADTLEGVARNGVDWFYNGPVADDIVKHVQKHKGILVKEDLEKCTPIERMPVRGTYRGYDVVSMAPPSSGGSHIIQMLNILEQFDLEKMGFHSADSTHVLAETMKLMFADRSVAMGDPDFVEVQVDKIISKEYAKELASRIDMNRAGEYAPTEGIDAKEYRGCTSHFSVMDKYGNVFVQTQTIRNWWGCGVVIPGRGFIMNNTMADFSPKVGVRTTQGLAYGMANAVRPGKTPLSSMSPTIVLKDGEPVLAVGSAGGPRIITSTLQLIINMLDYGMMMDSAVKTPHMCCLTRDQGLELEEGFSPDTVELLEARGHKIAGTTDFGVLLVMPNGIMKKDGQFFPGGTSRVDGGGGVLTKAGTAAIDGICFKF</sequence>
<dbReference type="InterPro" id="IPR029055">
    <property type="entry name" value="Ntn_hydrolases_N"/>
</dbReference>
<dbReference type="PANTHER" id="PTHR43199">
    <property type="entry name" value="GLUTATHIONE HYDROLASE"/>
    <property type="match status" value="1"/>
</dbReference>
<keyword evidence="11" id="KW-0317">Glutathione biosynthesis</keyword>
<dbReference type="PANTHER" id="PTHR43199:SF1">
    <property type="entry name" value="GLUTATHIONE HYDROLASE PROENZYME"/>
    <property type="match status" value="1"/>
</dbReference>
<feature type="active site" description="Nucleophile" evidence="9">
    <location>
        <position position="369"/>
    </location>
</feature>
<dbReference type="InterPro" id="IPR051792">
    <property type="entry name" value="GGT_bact"/>
</dbReference>
<dbReference type="InterPro" id="IPR043138">
    <property type="entry name" value="GGT_lsub"/>
</dbReference>
<dbReference type="InterPro" id="IPR043137">
    <property type="entry name" value="GGT_ssub_C"/>
</dbReference>
<feature type="binding site" evidence="10">
    <location>
        <begin position="440"/>
        <end position="441"/>
    </location>
    <ligand>
        <name>L-glutamate</name>
        <dbReference type="ChEBI" id="CHEBI:29985"/>
    </ligand>
</feature>
<comment type="catalytic activity">
    <reaction evidence="1 11">
        <text>an S-substituted glutathione + H2O = an S-substituted L-cysteinylglycine + L-glutamate</text>
        <dbReference type="Rhea" id="RHEA:59468"/>
        <dbReference type="ChEBI" id="CHEBI:15377"/>
        <dbReference type="ChEBI" id="CHEBI:29985"/>
        <dbReference type="ChEBI" id="CHEBI:90779"/>
        <dbReference type="ChEBI" id="CHEBI:143103"/>
        <dbReference type="EC" id="3.4.19.13"/>
    </reaction>
</comment>
<evidence type="ECO:0000313" key="12">
    <source>
        <dbReference type="EMBL" id="VYT87059.1"/>
    </source>
</evidence>
<dbReference type="Gene3D" id="3.60.20.40">
    <property type="match status" value="1"/>
</dbReference>
<name>A0A6N3A4S6_CLOSY</name>
<dbReference type="UniPathway" id="UPA00204"/>
<comment type="similarity">
    <text evidence="3 11">Belongs to the gamma-glutamyltransferase family.</text>
</comment>
<keyword evidence="5 11" id="KW-0378">Hydrolase</keyword>
<evidence type="ECO:0000256" key="11">
    <source>
        <dbReference type="RuleBase" id="RU368036"/>
    </source>
</evidence>
<feature type="binding site" evidence="10">
    <location>
        <position position="462"/>
    </location>
    <ligand>
        <name>L-glutamate</name>
        <dbReference type="ChEBI" id="CHEBI:29985"/>
    </ligand>
</feature>
<dbReference type="Gene3D" id="1.10.246.130">
    <property type="match status" value="1"/>
</dbReference>
<comment type="catalytic activity">
    <reaction evidence="8 11">
        <text>an N-terminal (5-L-glutamyl)-[peptide] + an alpha-amino acid = 5-L-glutamyl amino acid + an N-terminal L-alpha-aminoacyl-[peptide]</text>
        <dbReference type="Rhea" id="RHEA:23904"/>
        <dbReference type="Rhea" id="RHEA-COMP:9780"/>
        <dbReference type="Rhea" id="RHEA-COMP:9795"/>
        <dbReference type="ChEBI" id="CHEBI:77644"/>
        <dbReference type="ChEBI" id="CHEBI:78597"/>
        <dbReference type="ChEBI" id="CHEBI:78599"/>
        <dbReference type="ChEBI" id="CHEBI:78608"/>
        <dbReference type="EC" id="2.3.2.2"/>
    </reaction>
</comment>
<gene>
    <name evidence="12" type="primary">ggt_3</name>
    <name evidence="12" type="ORF">CSLFYP84_00787</name>
</gene>
<dbReference type="Pfam" id="PF01019">
    <property type="entry name" value="G_glu_transpept"/>
    <property type="match status" value="1"/>
</dbReference>
<protein>
    <recommendedName>
        <fullName evidence="11">Glutathione hydrolase proenzyme</fullName>
        <ecNumber evidence="11">2.3.2.2</ecNumber>
        <ecNumber evidence="11">3.4.19.13</ecNumber>
    </recommendedName>
    <component>
        <recommendedName>
            <fullName evidence="11">Glutathione hydrolase large chain</fullName>
        </recommendedName>
    </component>
    <component>
        <recommendedName>
            <fullName evidence="11">Glutathione hydrolase small chain</fullName>
        </recommendedName>
    </component>
</protein>
<keyword evidence="6 11" id="KW-0865">Zymogen</keyword>
<comment type="catalytic activity">
    <reaction evidence="2 11">
        <text>glutathione + H2O = L-cysteinylglycine + L-glutamate</text>
        <dbReference type="Rhea" id="RHEA:28807"/>
        <dbReference type="ChEBI" id="CHEBI:15377"/>
        <dbReference type="ChEBI" id="CHEBI:29985"/>
        <dbReference type="ChEBI" id="CHEBI:57925"/>
        <dbReference type="ChEBI" id="CHEBI:61694"/>
        <dbReference type="EC" id="3.4.19.13"/>
    </reaction>
</comment>
<evidence type="ECO:0000256" key="6">
    <source>
        <dbReference type="ARBA" id="ARBA00023145"/>
    </source>
</evidence>
<evidence type="ECO:0000256" key="3">
    <source>
        <dbReference type="ARBA" id="ARBA00009381"/>
    </source>
</evidence>
<keyword evidence="4 11" id="KW-0808">Transferase</keyword>
<evidence type="ECO:0000256" key="2">
    <source>
        <dbReference type="ARBA" id="ARBA00001089"/>
    </source>
</evidence>
<evidence type="ECO:0000256" key="1">
    <source>
        <dbReference type="ARBA" id="ARBA00001049"/>
    </source>
</evidence>
<dbReference type="NCBIfam" id="TIGR00066">
    <property type="entry name" value="g_glut_trans"/>
    <property type="match status" value="1"/>
</dbReference>
<dbReference type="GO" id="GO:0036374">
    <property type="term" value="F:glutathione hydrolase activity"/>
    <property type="evidence" value="ECO:0007669"/>
    <property type="project" value="UniProtKB-UniRule"/>
</dbReference>
<dbReference type="GO" id="GO:0006751">
    <property type="term" value="P:glutathione catabolic process"/>
    <property type="evidence" value="ECO:0007669"/>
    <property type="project" value="UniProtKB-UniRule"/>
</dbReference>
<evidence type="ECO:0000256" key="10">
    <source>
        <dbReference type="PIRSR" id="PIRSR600101-2"/>
    </source>
</evidence>
<dbReference type="SUPFAM" id="SSF56235">
    <property type="entry name" value="N-terminal nucleophile aminohydrolases (Ntn hydrolases)"/>
    <property type="match status" value="1"/>
</dbReference>
<dbReference type="GO" id="GO:0006750">
    <property type="term" value="P:glutathione biosynthetic process"/>
    <property type="evidence" value="ECO:0007669"/>
    <property type="project" value="UniProtKB-KW"/>
</dbReference>
<comment type="subunit">
    <text evidence="11">This enzyme consists of two polypeptide chains, which are synthesized in precursor form from a single polypeptide.</text>
</comment>
<dbReference type="AlphaFoldDB" id="A0A6N3A4S6"/>
<evidence type="ECO:0000256" key="9">
    <source>
        <dbReference type="PIRSR" id="PIRSR600101-1"/>
    </source>
</evidence>
<feature type="binding site" evidence="10">
    <location>
        <position position="92"/>
    </location>
    <ligand>
        <name>L-glutamate</name>
        <dbReference type="ChEBI" id="CHEBI:29985"/>
    </ligand>
</feature>
<proteinExistence type="inferred from homology"/>
<comment type="pathway">
    <text evidence="11">Sulfur metabolism; glutathione metabolism.</text>
</comment>
<dbReference type="InterPro" id="IPR000101">
    <property type="entry name" value="GGT_peptidase"/>
</dbReference>